<comment type="caution">
    <text evidence="4">The sequence shown here is derived from an EMBL/GenBank/DDBJ whole genome shotgun (WGS) entry which is preliminary data.</text>
</comment>
<keyword evidence="1" id="KW-0812">Transmembrane</keyword>
<keyword evidence="1" id="KW-0472">Membrane</keyword>
<feature type="domain" description="DUF5643" evidence="3">
    <location>
        <begin position="211"/>
        <end position="332"/>
    </location>
</feature>
<feature type="domain" description="DUF4179" evidence="2">
    <location>
        <begin position="41"/>
        <end position="126"/>
    </location>
</feature>
<feature type="transmembrane region" description="Helical" evidence="1">
    <location>
        <begin position="41"/>
        <end position="66"/>
    </location>
</feature>
<dbReference type="EMBL" id="DYTV01000092">
    <property type="protein sequence ID" value="HJH11351.1"/>
    <property type="molecule type" value="Genomic_DNA"/>
</dbReference>
<organism evidence="4 5">
    <name type="scientific">Metalysinibacillus jejuensis</name>
    <dbReference type="NCBI Taxonomy" id="914327"/>
    <lineage>
        <taxon>Bacteria</taxon>
        <taxon>Bacillati</taxon>
        <taxon>Bacillota</taxon>
        <taxon>Bacilli</taxon>
        <taxon>Bacillales</taxon>
        <taxon>Caryophanaceae</taxon>
        <taxon>Metalysinibacillus</taxon>
    </lineage>
</organism>
<reference evidence="4" key="2">
    <citation type="submission" date="2021-09" db="EMBL/GenBank/DDBJ databases">
        <authorList>
            <person name="Gilroy R."/>
        </authorList>
    </citation>
    <scope>NUCLEOTIDE SEQUENCE</scope>
    <source>
        <strain evidence="4">CHK160-4876</strain>
    </source>
</reference>
<proteinExistence type="predicted"/>
<sequence length="334" mass="36364">MKEQWENINIDEIEPMEVTDMEKARVKQHITKQQPKKKMGAFAKVAAAAVIFVSGLTAAGVASPALAERIPFMQNVVAFITSPLDAAKSENATALLQVSEDKGIKVMVDRAIFDGTTLTIYYAVESKEDLGDYPSFSGQPMIKGAEGSTGRNSLEKINDTTYIGVTTATPHGKQFDAVDVTWDLTMLTKGNKQEISGDWSFAFTLDAEQATTLPLQYSTQEEGVSLHLTELRQTPSVTTLYYSTAMAEELKDTYRNVTVLFTNITDDLGNVYEIEDNGASSDDEGITLLASSTLNALDKNATTLTLTPIALYAGPESGPLAKEHEMEPITIQLK</sequence>
<evidence type="ECO:0000313" key="4">
    <source>
        <dbReference type="EMBL" id="HJH11351.1"/>
    </source>
</evidence>
<dbReference type="AlphaFoldDB" id="A0A921NBE3"/>
<evidence type="ECO:0000313" key="5">
    <source>
        <dbReference type="Proteomes" id="UP000700212"/>
    </source>
</evidence>
<dbReference type="InterPro" id="IPR025436">
    <property type="entry name" value="DUF4179"/>
</dbReference>
<dbReference type="InterPro" id="IPR040680">
    <property type="entry name" value="DUF5643"/>
</dbReference>
<dbReference type="Proteomes" id="UP000700212">
    <property type="component" value="Unassembled WGS sequence"/>
</dbReference>
<dbReference type="Gene3D" id="2.60.40.1630">
    <property type="entry name" value="bacillus anthracis domain"/>
    <property type="match status" value="1"/>
</dbReference>
<evidence type="ECO:0000259" key="3">
    <source>
        <dbReference type="Pfam" id="PF18705"/>
    </source>
</evidence>
<protein>
    <submittedName>
        <fullName evidence="4">DUF4179 domain-containing protein</fullName>
    </submittedName>
</protein>
<name>A0A921NBE3_9BACL</name>
<dbReference type="Gene3D" id="2.60.40.1640">
    <property type="entry name" value="Conserved domain protein"/>
    <property type="match status" value="1"/>
</dbReference>
<keyword evidence="1" id="KW-1133">Transmembrane helix</keyword>
<dbReference type="Pfam" id="PF13786">
    <property type="entry name" value="DUF4179"/>
    <property type="match status" value="1"/>
</dbReference>
<evidence type="ECO:0000256" key="1">
    <source>
        <dbReference type="SAM" id="Phobius"/>
    </source>
</evidence>
<gene>
    <name evidence="4" type="ORF">K8V30_06675</name>
</gene>
<dbReference type="Pfam" id="PF18705">
    <property type="entry name" value="DUF5643"/>
    <property type="match status" value="1"/>
</dbReference>
<evidence type="ECO:0000259" key="2">
    <source>
        <dbReference type="Pfam" id="PF13786"/>
    </source>
</evidence>
<accession>A0A921NBE3</accession>
<reference evidence="4" key="1">
    <citation type="journal article" date="2021" name="PeerJ">
        <title>Extensive microbial diversity within the chicken gut microbiome revealed by metagenomics and culture.</title>
        <authorList>
            <person name="Gilroy R."/>
            <person name="Ravi A."/>
            <person name="Getino M."/>
            <person name="Pursley I."/>
            <person name="Horton D.L."/>
            <person name="Alikhan N.F."/>
            <person name="Baker D."/>
            <person name="Gharbi K."/>
            <person name="Hall N."/>
            <person name="Watson M."/>
            <person name="Adriaenssens E.M."/>
            <person name="Foster-Nyarko E."/>
            <person name="Jarju S."/>
            <person name="Secka A."/>
            <person name="Antonio M."/>
            <person name="Oren A."/>
            <person name="Chaudhuri R.R."/>
            <person name="La Ragione R."/>
            <person name="Hildebrand F."/>
            <person name="Pallen M.J."/>
        </authorList>
    </citation>
    <scope>NUCLEOTIDE SEQUENCE</scope>
    <source>
        <strain evidence="4">CHK160-4876</strain>
    </source>
</reference>